<evidence type="ECO:0000313" key="2">
    <source>
        <dbReference type="Proteomes" id="UP001235513"/>
    </source>
</evidence>
<protein>
    <submittedName>
        <fullName evidence="1">Membrane protein</fullName>
    </submittedName>
</protein>
<proteinExistence type="predicted"/>
<comment type="caution">
    <text evidence="1">The sequence shown here is derived from an EMBL/GenBank/DDBJ whole genome shotgun (WGS) entry which is preliminary data.</text>
</comment>
<reference evidence="1 2" key="1">
    <citation type="submission" date="2023-07" db="EMBL/GenBank/DDBJ databases">
        <title>Sorghum-associated microbial communities from plants grown in Nebraska, USA.</title>
        <authorList>
            <person name="Schachtman D."/>
        </authorList>
    </citation>
    <scope>NUCLEOTIDE SEQUENCE [LARGE SCALE GENOMIC DNA]</scope>
    <source>
        <strain evidence="1 2">CC351</strain>
    </source>
</reference>
<dbReference type="NCBIfam" id="NF047798">
    <property type="entry name" value="leader_Chryseo"/>
    <property type="match status" value="1"/>
</dbReference>
<name>A0ABT9SNR2_9FLAO</name>
<accession>A0ABT9SNR2</accession>
<dbReference type="Proteomes" id="UP001235513">
    <property type="component" value="Unassembled WGS sequence"/>
</dbReference>
<evidence type="ECO:0000313" key="1">
    <source>
        <dbReference type="EMBL" id="MDP9961086.1"/>
    </source>
</evidence>
<organism evidence="1 2">
    <name type="scientific">Chryseobacterium lathyri</name>
    <dbReference type="NCBI Taxonomy" id="395933"/>
    <lineage>
        <taxon>Bacteria</taxon>
        <taxon>Pseudomonadati</taxon>
        <taxon>Bacteroidota</taxon>
        <taxon>Flavobacteriia</taxon>
        <taxon>Flavobacteriales</taxon>
        <taxon>Weeksellaceae</taxon>
        <taxon>Chryseobacterium group</taxon>
        <taxon>Chryseobacterium</taxon>
    </lineage>
</organism>
<keyword evidence="2" id="KW-1185">Reference proteome</keyword>
<gene>
    <name evidence="1" type="ORF">J2T04_002984</name>
</gene>
<dbReference type="RefSeq" id="WP_306844928.1">
    <property type="nucleotide sequence ID" value="NZ_JAUSRL010000005.1"/>
</dbReference>
<dbReference type="InterPro" id="IPR058074">
    <property type="entry name" value="Bacteriocin-like"/>
</dbReference>
<sequence length="65" mass="6879">MKNLKKMSREKLGKINGAVSDCSGCPTGGFGPGGPSGGYDYSCEDYNVLPSRCKSCVFVSSECFQ</sequence>
<dbReference type="EMBL" id="JAUSRL010000005">
    <property type="protein sequence ID" value="MDP9961086.1"/>
    <property type="molecule type" value="Genomic_DNA"/>
</dbReference>